<evidence type="ECO:0008006" key="5">
    <source>
        <dbReference type="Google" id="ProtNLM"/>
    </source>
</evidence>
<evidence type="ECO:0000256" key="2">
    <source>
        <dbReference type="ARBA" id="ARBA00022679"/>
    </source>
</evidence>
<keyword evidence="2" id="KW-0808">Transferase</keyword>
<dbReference type="Gene3D" id="3.40.50.150">
    <property type="entry name" value="Vaccinia Virus protein VP39"/>
    <property type="match status" value="1"/>
</dbReference>
<dbReference type="GO" id="GO:0031167">
    <property type="term" value="P:rRNA methylation"/>
    <property type="evidence" value="ECO:0007669"/>
    <property type="project" value="InterPro"/>
</dbReference>
<evidence type="ECO:0000313" key="4">
    <source>
        <dbReference type="Proteomes" id="UP000228920"/>
    </source>
</evidence>
<dbReference type="Pfam" id="PF03602">
    <property type="entry name" value="Cons_hypoth95"/>
    <property type="match status" value="1"/>
</dbReference>
<dbReference type="PROSITE" id="PS00092">
    <property type="entry name" value="N6_MTASE"/>
    <property type="match status" value="1"/>
</dbReference>
<gene>
    <name evidence="3" type="ORF">COY32_00320</name>
</gene>
<dbReference type="GO" id="GO:0003676">
    <property type="term" value="F:nucleic acid binding"/>
    <property type="evidence" value="ECO:0007669"/>
    <property type="project" value="InterPro"/>
</dbReference>
<dbReference type="CDD" id="cd02440">
    <property type="entry name" value="AdoMet_MTases"/>
    <property type="match status" value="1"/>
</dbReference>
<dbReference type="PIRSF" id="PIRSF004553">
    <property type="entry name" value="CHP00095"/>
    <property type="match status" value="1"/>
</dbReference>
<dbReference type="InterPro" id="IPR029063">
    <property type="entry name" value="SAM-dependent_MTases_sf"/>
</dbReference>
<dbReference type="InterPro" id="IPR004398">
    <property type="entry name" value="RNA_MeTrfase_RsmD"/>
</dbReference>
<comment type="caution">
    <text evidence="3">The sequence shown here is derived from an EMBL/GenBank/DDBJ whole genome shotgun (WGS) entry which is preliminary data.</text>
</comment>
<proteinExistence type="predicted"/>
<dbReference type="Proteomes" id="UP000228920">
    <property type="component" value="Unassembled WGS sequence"/>
</dbReference>
<reference evidence="4" key="1">
    <citation type="submission" date="2017-09" db="EMBL/GenBank/DDBJ databases">
        <title>Depth-based differentiation of microbial function through sediment-hosted aquifers and enrichment of novel symbionts in the deep terrestrial subsurface.</title>
        <authorList>
            <person name="Probst A.J."/>
            <person name="Ladd B."/>
            <person name="Jarett J.K."/>
            <person name="Geller-Mcgrath D.E."/>
            <person name="Sieber C.M.K."/>
            <person name="Emerson J.B."/>
            <person name="Anantharaman K."/>
            <person name="Thomas B.C."/>
            <person name="Malmstrom R."/>
            <person name="Stieglmeier M."/>
            <person name="Klingl A."/>
            <person name="Woyke T."/>
            <person name="Ryan C.M."/>
            <person name="Banfield J.F."/>
        </authorList>
    </citation>
    <scope>NUCLEOTIDE SEQUENCE [LARGE SCALE GENOMIC DNA]</scope>
</reference>
<dbReference type="EMBL" id="PFNL01000006">
    <property type="protein sequence ID" value="PIZ48213.1"/>
    <property type="molecule type" value="Genomic_DNA"/>
</dbReference>
<protein>
    <recommendedName>
        <fullName evidence="5">16S rRNA (Guanine(966)-N(2))-methyltransferase RsmD</fullName>
    </recommendedName>
</protein>
<dbReference type="PANTHER" id="PTHR43542">
    <property type="entry name" value="METHYLTRANSFERASE"/>
    <property type="match status" value="1"/>
</dbReference>
<evidence type="ECO:0000313" key="3">
    <source>
        <dbReference type="EMBL" id="PIZ48213.1"/>
    </source>
</evidence>
<dbReference type="SUPFAM" id="SSF53335">
    <property type="entry name" value="S-adenosyl-L-methionine-dependent methyltransferases"/>
    <property type="match status" value="1"/>
</dbReference>
<sequence>MRISGGAARGHTIEVPDAGDLRPSQEIVREAIFNILHEVKGKLVLDLYAGTGVLGLEALSRGARHCDFVEKEKHVATSIRHNANHSLFQDKYDLFEEDAHTFVNREIFQRYDIIFLDPPYVEMPRDVLFLLPRFLAPGGVLIYLHGKNMVLDTQADREMLGEKLKVVDNRRYGATQVTFLMLRQADHTLVSQTVNEE</sequence>
<dbReference type="GO" id="GO:0008168">
    <property type="term" value="F:methyltransferase activity"/>
    <property type="evidence" value="ECO:0007669"/>
    <property type="project" value="UniProtKB-KW"/>
</dbReference>
<keyword evidence="1" id="KW-0489">Methyltransferase</keyword>
<dbReference type="AlphaFoldDB" id="A0A2M7TLY0"/>
<dbReference type="PANTHER" id="PTHR43542:SF1">
    <property type="entry name" value="METHYLTRANSFERASE"/>
    <property type="match status" value="1"/>
</dbReference>
<organism evidence="3 4">
    <name type="scientific">candidate division WWE3 bacterium CG_4_10_14_0_2_um_filter_41_14</name>
    <dbReference type="NCBI Taxonomy" id="1975072"/>
    <lineage>
        <taxon>Bacteria</taxon>
        <taxon>Katanobacteria</taxon>
    </lineage>
</organism>
<name>A0A2M7TLY0_UNCKA</name>
<evidence type="ECO:0000256" key="1">
    <source>
        <dbReference type="ARBA" id="ARBA00022603"/>
    </source>
</evidence>
<accession>A0A2M7TLY0</accession>
<dbReference type="InterPro" id="IPR002052">
    <property type="entry name" value="DNA_methylase_N6_adenine_CS"/>
</dbReference>